<dbReference type="Gene3D" id="3.40.50.1170">
    <property type="entry name" value="L-asparaginase, N-terminal domain"/>
    <property type="match status" value="1"/>
</dbReference>
<dbReference type="STRING" id="29364.SAMN04487772_11956"/>
<dbReference type="InterPro" id="IPR027473">
    <property type="entry name" value="L-asparaginase_C"/>
</dbReference>
<feature type="active site" description="O-isoaspartyl threonine intermediate" evidence="1">
    <location>
        <position position="12"/>
    </location>
</feature>
<dbReference type="GO" id="GO:0004067">
    <property type="term" value="F:asparaginase activity"/>
    <property type="evidence" value="ECO:0007669"/>
    <property type="project" value="UniProtKB-UniRule"/>
</dbReference>
<dbReference type="InterPro" id="IPR037152">
    <property type="entry name" value="L-asparaginase_N_sf"/>
</dbReference>
<dbReference type="SMART" id="SM00870">
    <property type="entry name" value="Asparaginase"/>
    <property type="match status" value="1"/>
</dbReference>
<protein>
    <submittedName>
        <fullName evidence="3">L-asparaginase</fullName>
    </submittedName>
</protein>
<dbReference type="PIRSF" id="PIRSF500176">
    <property type="entry name" value="L_ASNase"/>
    <property type="match status" value="1"/>
</dbReference>
<dbReference type="EMBL" id="FOHN01000019">
    <property type="protein sequence ID" value="SET41740.1"/>
    <property type="molecule type" value="Genomic_DNA"/>
</dbReference>
<dbReference type="AlphaFoldDB" id="A0A1I0E9P0"/>
<dbReference type="PRINTS" id="PR00139">
    <property type="entry name" value="ASNGLNASE"/>
</dbReference>
<dbReference type="PANTHER" id="PTHR11707:SF28">
    <property type="entry name" value="60 KDA LYSOPHOSPHOLIPASE"/>
    <property type="match status" value="1"/>
</dbReference>
<dbReference type="PROSITE" id="PS51732">
    <property type="entry name" value="ASN_GLN_ASE_3"/>
    <property type="match status" value="1"/>
</dbReference>
<name>A0A1I0E9P0_9FIRM</name>
<dbReference type="SUPFAM" id="SSF53774">
    <property type="entry name" value="Glutaminase/Asparaginase"/>
    <property type="match status" value="1"/>
</dbReference>
<evidence type="ECO:0000313" key="4">
    <source>
        <dbReference type="Proteomes" id="UP000199800"/>
    </source>
</evidence>
<organism evidence="3 4">
    <name type="scientific">[Clostridium] polysaccharolyticum</name>
    <dbReference type="NCBI Taxonomy" id="29364"/>
    <lineage>
        <taxon>Bacteria</taxon>
        <taxon>Bacillati</taxon>
        <taxon>Bacillota</taxon>
        <taxon>Clostridia</taxon>
        <taxon>Lachnospirales</taxon>
        <taxon>Lachnospiraceae</taxon>
    </lineage>
</organism>
<evidence type="ECO:0000313" key="3">
    <source>
        <dbReference type="EMBL" id="SET41740.1"/>
    </source>
</evidence>
<sequence>MKKILVVLTGGTIGSCVQGNVISAKVERSAEIVERYEKRYGKEDFFEVVQPINELSENLHPGSWEPIIEVLDEAIDKDYDGIIVTHGSDTLAYTSAFMSLHYAYVKIPIVFIAANYPLDDERSNGLKNFSGAITFIHEQAASGVYNIYENMNSEVEVFLPTRMLGSDPFFDQYQSFDRQVFGWIKKGKFLVNEECPVTLEMVRNRETEHIARLYFQYENEVLFIPMYQGINFRNYKCTDKTKAVLLYLYHSATGATNEEAGLLEFLAECHKQEVKVYGASFKSENMNVYQTTHVLLKEGLIPMFNISSVAAYVKLVMAYNQKNQAPEAVLEENRFFEKLTK</sequence>
<keyword evidence="4" id="KW-1185">Reference proteome</keyword>
<dbReference type="PANTHER" id="PTHR11707">
    <property type="entry name" value="L-ASPARAGINASE"/>
    <property type="match status" value="1"/>
</dbReference>
<dbReference type="Pfam" id="PF00710">
    <property type="entry name" value="Asparaginase"/>
    <property type="match status" value="1"/>
</dbReference>
<dbReference type="PIRSF" id="PIRSF001220">
    <property type="entry name" value="L-ASNase_gatD"/>
    <property type="match status" value="1"/>
</dbReference>
<proteinExistence type="predicted"/>
<dbReference type="PROSITE" id="PS51257">
    <property type="entry name" value="PROKAR_LIPOPROTEIN"/>
    <property type="match status" value="1"/>
</dbReference>
<dbReference type="OrthoDB" id="9788068at2"/>
<dbReference type="InterPro" id="IPR027474">
    <property type="entry name" value="L-asparaginase_N"/>
</dbReference>
<feature type="domain" description="L-asparaginase N-terminal" evidence="2">
    <location>
        <begin position="3"/>
        <end position="145"/>
    </location>
</feature>
<dbReference type="Proteomes" id="UP000199800">
    <property type="component" value="Unassembled WGS sequence"/>
</dbReference>
<dbReference type="InterPro" id="IPR006034">
    <property type="entry name" value="Asparaginase/glutaminase-like"/>
</dbReference>
<dbReference type="InterPro" id="IPR036152">
    <property type="entry name" value="Asp/glu_Ase-like_sf"/>
</dbReference>
<evidence type="ECO:0000259" key="2">
    <source>
        <dbReference type="Pfam" id="PF00710"/>
    </source>
</evidence>
<dbReference type="RefSeq" id="WP_092478434.1">
    <property type="nucleotide sequence ID" value="NZ_FOHN01000019.1"/>
</dbReference>
<gene>
    <name evidence="3" type="ORF">SAMN04487772_11956</name>
</gene>
<reference evidence="3 4" key="1">
    <citation type="submission" date="2016-10" db="EMBL/GenBank/DDBJ databases">
        <authorList>
            <person name="de Groot N.N."/>
        </authorList>
    </citation>
    <scope>NUCLEOTIDE SEQUENCE [LARGE SCALE GENOMIC DNA]</scope>
    <source>
        <strain evidence="3 4">DSM 1801</strain>
    </source>
</reference>
<dbReference type="Gene3D" id="3.40.50.40">
    <property type="match status" value="1"/>
</dbReference>
<evidence type="ECO:0000256" key="1">
    <source>
        <dbReference type="PIRSR" id="PIRSR001220-1"/>
    </source>
</evidence>
<accession>A0A1I0E9P0</accession>